<evidence type="ECO:0000259" key="2">
    <source>
        <dbReference type="Pfam" id="PF04536"/>
    </source>
</evidence>
<gene>
    <name evidence="3" type="ORF">FKG95_24990</name>
</gene>
<dbReference type="OrthoDB" id="5825388at2"/>
<keyword evidence="1" id="KW-1133">Transmembrane helix</keyword>
<dbReference type="RefSeq" id="WP_142899179.1">
    <property type="nucleotide sequence ID" value="NZ_ML660062.1"/>
</dbReference>
<keyword evidence="4" id="KW-1185">Reference proteome</keyword>
<dbReference type="AlphaFoldDB" id="A0A545T7S9"/>
<evidence type="ECO:0000313" key="3">
    <source>
        <dbReference type="EMBL" id="TQV73279.1"/>
    </source>
</evidence>
<name>A0A545T7S9_9PROT</name>
<organism evidence="3 4">
    <name type="scientific">Denitrobaculum tricleocarpae</name>
    <dbReference type="NCBI Taxonomy" id="2591009"/>
    <lineage>
        <taxon>Bacteria</taxon>
        <taxon>Pseudomonadati</taxon>
        <taxon>Pseudomonadota</taxon>
        <taxon>Alphaproteobacteria</taxon>
        <taxon>Rhodospirillales</taxon>
        <taxon>Rhodospirillaceae</taxon>
        <taxon>Denitrobaculum</taxon>
    </lineage>
</organism>
<keyword evidence="1" id="KW-0472">Membrane</keyword>
<dbReference type="EMBL" id="VHSH01000011">
    <property type="protein sequence ID" value="TQV73279.1"/>
    <property type="molecule type" value="Genomic_DNA"/>
</dbReference>
<protein>
    <recommendedName>
        <fullName evidence="2">TPM domain-containing protein</fullName>
    </recommendedName>
</protein>
<dbReference type="Pfam" id="PF04536">
    <property type="entry name" value="TPM_phosphatase"/>
    <property type="match status" value="1"/>
</dbReference>
<dbReference type="Gene3D" id="3.10.310.50">
    <property type="match status" value="1"/>
</dbReference>
<accession>A0A545T7S9</accession>
<feature type="domain" description="TPM" evidence="2">
    <location>
        <begin position="102"/>
        <end position="182"/>
    </location>
</feature>
<evidence type="ECO:0000256" key="1">
    <source>
        <dbReference type="SAM" id="Phobius"/>
    </source>
</evidence>
<keyword evidence="1" id="KW-0812">Transmembrane</keyword>
<reference evidence="3 4" key="1">
    <citation type="submission" date="2019-06" db="EMBL/GenBank/DDBJ databases">
        <title>Whole genome sequence for Rhodospirillaceae sp. R148.</title>
        <authorList>
            <person name="Wang G."/>
        </authorList>
    </citation>
    <scope>NUCLEOTIDE SEQUENCE [LARGE SCALE GENOMIC DNA]</scope>
    <source>
        <strain evidence="3 4">R148</strain>
    </source>
</reference>
<dbReference type="PANTHER" id="PTHR30373:SF8">
    <property type="entry name" value="BLL7265 PROTEIN"/>
    <property type="match status" value="1"/>
</dbReference>
<sequence>MAFLNAEEKQRLRAKIKEAEQKTSGELVTVIARESDPYSYIPLLWAAVVVLAVPVMVVVLGLSWSLSLVSVLQMGLFVVLGLALRWPPVKLLLIPAKVKQRRAARTAREVFLEQGLHHTEGRCGLLLFVSVGERYVEILADKGISDKIKQTQWDAIVADFVKAVKAGRHAEGFEQAVEACGALLAEHFPIQPGDKNELPDHLIEI</sequence>
<dbReference type="PANTHER" id="PTHR30373">
    <property type="entry name" value="UPF0603 PROTEIN YGCG"/>
    <property type="match status" value="1"/>
</dbReference>
<dbReference type="InterPro" id="IPR007621">
    <property type="entry name" value="TPM_dom"/>
</dbReference>
<proteinExistence type="predicted"/>
<dbReference type="Proteomes" id="UP000315252">
    <property type="component" value="Unassembled WGS sequence"/>
</dbReference>
<comment type="caution">
    <text evidence="3">The sequence shown here is derived from an EMBL/GenBank/DDBJ whole genome shotgun (WGS) entry which is preliminary data.</text>
</comment>
<feature type="transmembrane region" description="Helical" evidence="1">
    <location>
        <begin position="43"/>
        <end position="66"/>
    </location>
</feature>
<feature type="transmembrane region" description="Helical" evidence="1">
    <location>
        <begin position="72"/>
        <end position="93"/>
    </location>
</feature>
<evidence type="ECO:0000313" key="4">
    <source>
        <dbReference type="Proteomes" id="UP000315252"/>
    </source>
</evidence>